<protein>
    <recommendedName>
        <fullName evidence="3">PiggyBac transposable element-derived protein domain-containing protein</fullName>
    </recommendedName>
</protein>
<gene>
    <name evidence="4" type="ORF">MBJ925_LOCUS35118</name>
</gene>
<feature type="chain" id="PRO_5032413953" description="PiggyBac transposable element-derived protein domain-containing protein" evidence="2">
    <location>
        <begin position="19"/>
        <end position="282"/>
    </location>
</feature>
<sequence>MLLIVCLHCIVVNRLIRCNDGHRKKKKHVLIARPNVTKAYNKHMGGVDLVDMLISLYRINVRSKKYYIKIIFHLIDLSVVNAWLLYRRHCSQLKVPKKNVMPLLAFRINVPSVLLKSSPPPPSIIKCGRPSLESRAKSNENQSTNTLRTAPTPIPPSSTRLGKVDHWPITTSKGRCRNPGLSGYTRVSCSKCDQRLCLCYDLLSESRAKSNENQSTNTLRTAPTPIPPSSTRLGKVDHWPIATSKGRCRNPGLSGYTRVSCSKCDQRLCLNEKNNCFKDYHN</sequence>
<feature type="domain" description="PiggyBac transposable element-derived protein" evidence="3">
    <location>
        <begin position="23"/>
        <end position="83"/>
    </location>
</feature>
<evidence type="ECO:0000259" key="3">
    <source>
        <dbReference type="Pfam" id="PF13843"/>
    </source>
</evidence>
<proteinExistence type="predicted"/>
<comment type="caution">
    <text evidence="4">The sequence shown here is derived from an EMBL/GenBank/DDBJ whole genome shotgun (WGS) entry which is preliminary data.</text>
</comment>
<organism evidence="4 5">
    <name type="scientific">Rotaria magnacalcarata</name>
    <dbReference type="NCBI Taxonomy" id="392030"/>
    <lineage>
        <taxon>Eukaryota</taxon>
        <taxon>Metazoa</taxon>
        <taxon>Spiralia</taxon>
        <taxon>Gnathifera</taxon>
        <taxon>Rotifera</taxon>
        <taxon>Eurotatoria</taxon>
        <taxon>Bdelloidea</taxon>
        <taxon>Philodinida</taxon>
        <taxon>Philodinidae</taxon>
        <taxon>Rotaria</taxon>
    </lineage>
</organism>
<dbReference type="Pfam" id="PF13843">
    <property type="entry name" value="DDE_Tnp_1_7"/>
    <property type="match status" value="1"/>
</dbReference>
<feature type="region of interest" description="Disordered" evidence="1">
    <location>
        <begin position="128"/>
        <end position="164"/>
    </location>
</feature>
<dbReference type="InterPro" id="IPR029526">
    <property type="entry name" value="PGBD"/>
</dbReference>
<feature type="compositionally biased region" description="Polar residues" evidence="1">
    <location>
        <begin position="211"/>
        <end position="221"/>
    </location>
</feature>
<evidence type="ECO:0000313" key="4">
    <source>
        <dbReference type="EMBL" id="CAF2195793.1"/>
    </source>
</evidence>
<feature type="region of interest" description="Disordered" evidence="1">
    <location>
        <begin position="210"/>
        <end position="236"/>
    </location>
</feature>
<dbReference type="EMBL" id="CAJNRE010019406">
    <property type="protein sequence ID" value="CAF2195793.1"/>
    <property type="molecule type" value="Genomic_DNA"/>
</dbReference>
<dbReference type="Proteomes" id="UP000663824">
    <property type="component" value="Unassembled WGS sequence"/>
</dbReference>
<evidence type="ECO:0000313" key="5">
    <source>
        <dbReference type="Proteomes" id="UP000663824"/>
    </source>
</evidence>
<dbReference type="AlphaFoldDB" id="A0A816ZGX2"/>
<evidence type="ECO:0000256" key="1">
    <source>
        <dbReference type="SAM" id="MobiDB-lite"/>
    </source>
</evidence>
<evidence type="ECO:0000256" key="2">
    <source>
        <dbReference type="SAM" id="SignalP"/>
    </source>
</evidence>
<reference evidence="4" key="1">
    <citation type="submission" date="2021-02" db="EMBL/GenBank/DDBJ databases">
        <authorList>
            <person name="Nowell W R."/>
        </authorList>
    </citation>
    <scope>NUCLEOTIDE SEQUENCE</scope>
</reference>
<accession>A0A816ZGX2</accession>
<feature type="signal peptide" evidence="2">
    <location>
        <begin position="1"/>
        <end position="18"/>
    </location>
</feature>
<keyword evidence="2" id="KW-0732">Signal</keyword>
<dbReference type="PANTHER" id="PTHR47272:SF1">
    <property type="entry name" value="PIGGYBAC TRANSPOSABLE ELEMENT-DERIVED PROTEIN 3-LIKE"/>
    <property type="match status" value="1"/>
</dbReference>
<name>A0A816ZGX2_9BILA</name>
<feature type="compositionally biased region" description="Polar residues" evidence="1">
    <location>
        <begin position="139"/>
        <end position="149"/>
    </location>
</feature>
<dbReference type="PANTHER" id="PTHR47272">
    <property type="entry name" value="DDE_TNP_1_7 DOMAIN-CONTAINING PROTEIN"/>
    <property type="match status" value="1"/>
</dbReference>